<dbReference type="EMBL" id="BMOQ01000002">
    <property type="protein sequence ID" value="GGN10857.1"/>
    <property type="molecule type" value="Genomic_DNA"/>
</dbReference>
<dbReference type="GO" id="GO:0016151">
    <property type="term" value="F:nickel cation binding"/>
    <property type="evidence" value="ECO:0007669"/>
    <property type="project" value="UniProtKB-UniRule"/>
</dbReference>
<feature type="region of interest" description="Disordered" evidence="4">
    <location>
        <begin position="1"/>
        <end position="40"/>
    </location>
</feature>
<dbReference type="PANTHER" id="PTHR33643">
    <property type="entry name" value="UREASE ACCESSORY PROTEIN D"/>
    <property type="match status" value="1"/>
</dbReference>
<dbReference type="RefSeq" id="WP_188877299.1">
    <property type="nucleotide sequence ID" value="NZ_BMOQ01000002.1"/>
</dbReference>
<dbReference type="Proteomes" id="UP000608850">
    <property type="component" value="Unassembled WGS sequence"/>
</dbReference>
<comment type="similarity">
    <text evidence="1 3">Belongs to the UreD family.</text>
</comment>
<dbReference type="PANTHER" id="PTHR33643:SF1">
    <property type="entry name" value="UREASE ACCESSORY PROTEIN D"/>
    <property type="match status" value="1"/>
</dbReference>
<keyword evidence="2 3" id="KW-0143">Chaperone</keyword>
<comment type="caution">
    <text evidence="5">The sequence shown here is derived from an EMBL/GenBank/DDBJ whole genome shotgun (WGS) entry which is preliminary data.</text>
</comment>
<dbReference type="InterPro" id="IPR002669">
    <property type="entry name" value="UreD"/>
</dbReference>
<evidence type="ECO:0000256" key="3">
    <source>
        <dbReference type="HAMAP-Rule" id="MF_01384"/>
    </source>
</evidence>
<keyword evidence="6" id="KW-1185">Reference proteome</keyword>
<dbReference type="OrthoDB" id="10701at2157"/>
<evidence type="ECO:0000256" key="1">
    <source>
        <dbReference type="ARBA" id="ARBA00007177"/>
    </source>
</evidence>
<keyword evidence="3" id="KW-0963">Cytoplasm</keyword>
<comment type="function">
    <text evidence="3">Required for maturation of urease via the functional incorporation of the urease nickel metallocenter.</text>
</comment>
<name>A0A830G9B4_9EURY</name>
<protein>
    <recommendedName>
        <fullName evidence="3">Urease accessory protein UreD</fullName>
    </recommendedName>
</protein>
<sequence>MATDEAHATGGSEAARDEDDESGETTAADVARSDEGWAAKNDENGVIFAHARDLPPAFEPYAEEPLPQVGVGSPGKTGELEATFAVGVDGTTDLVADYARVPYHLSGTLDHDVGRPDFASAYVQSPTGGVAQGDRNRMVVTAEADARAHVSTGSASKVLSMDANYGRVDATFVVGDGAHVEYVPEQTILHPNARYCGETAVTLGRDASAILTDVVVPGRLARDEAFDFERYYARTTVDGPGGRILSDTTHLAPGSGGTDPRRAGVLGDYAVLGTCYVVTTRDVDSTAMSDRLAERLTDGPARASATALPRDGGAFVRALGDRADDVREALDAAWDEASRALLDAPAPDQRKY</sequence>
<reference evidence="5 6" key="1">
    <citation type="journal article" date="2019" name="Int. J. Syst. Evol. Microbiol.">
        <title>The Global Catalogue of Microorganisms (GCM) 10K type strain sequencing project: providing services to taxonomists for standard genome sequencing and annotation.</title>
        <authorList>
            <consortium name="The Broad Institute Genomics Platform"/>
            <consortium name="The Broad Institute Genome Sequencing Center for Infectious Disease"/>
            <person name="Wu L."/>
            <person name="Ma J."/>
        </authorList>
    </citation>
    <scope>NUCLEOTIDE SEQUENCE [LARGE SCALE GENOMIC DNA]</scope>
    <source>
        <strain evidence="5 6">JCM 16331</strain>
    </source>
</reference>
<dbReference type="GO" id="GO:0005737">
    <property type="term" value="C:cytoplasm"/>
    <property type="evidence" value="ECO:0007669"/>
    <property type="project" value="UniProtKB-SubCell"/>
</dbReference>
<organism evidence="5 6">
    <name type="scientific">Halarchaeum nitratireducens</name>
    <dbReference type="NCBI Taxonomy" id="489913"/>
    <lineage>
        <taxon>Archaea</taxon>
        <taxon>Methanobacteriati</taxon>
        <taxon>Methanobacteriota</taxon>
        <taxon>Stenosarchaea group</taxon>
        <taxon>Halobacteria</taxon>
        <taxon>Halobacteriales</taxon>
        <taxon>Halobacteriaceae</taxon>
    </lineage>
</organism>
<evidence type="ECO:0000313" key="5">
    <source>
        <dbReference type="EMBL" id="GGN10857.1"/>
    </source>
</evidence>
<dbReference type="AlphaFoldDB" id="A0A830G9B4"/>
<accession>A0A830G9B4</accession>
<comment type="subcellular location">
    <subcellularLocation>
        <location evidence="3">Cytoplasm</location>
    </subcellularLocation>
</comment>
<comment type="subunit">
    <text evidence="3">UreD, UreF and UreG form a complex that acts as a GTP-hydrolysis-dependent molecular chaperone, activating the urease apoprotein by helping to assemble the nickel containing metallocenter of UreC. The UreE protein probably delivers the nickel.</text>
</comment>
<evidence type="ECO:0000313" key="6">
    <source>
        <dbReference type="Proteomes" id="UP000608850"/>
    </source>
</evidence>
<gene>
    <name evidence="3" type="primary">ureD</name>
    <name evidence="5" type="ORF">GCM10009021_08500</name>
</gene>
<keyword evidence="3" id="KW-0996">Nickel insertion</keyword>
<evidence type="ECO:0000256" key="4">
    <source>
        <dbReference type="SAM" id="MobiDB-lite"/>
    </source>
</evidence>
<evidence type="ECO:0000256" key="2">
    <source>
        <dbReference type="ARBA" id="ARBA00023186"/>
    </source>
</evidence>
<proteinExistence type="inferred from homology"/>
<dbReference type="HAMAP" id="MF_01384">
    <property type="entry name" value="UreD"/>
    <property type="match status" value="1"/>
</dbReference>
<dbReference type="Pfam" id="PF01774">
    <property type="entry name" value="UreD"/>
    <property type="match status" value="1"/>
</dbReference>
<feature type="compositionally biased region" description="Basic and acidic residues" evidence="4">
    <location>
        <begin position="31"/>
        <end position="40"/>
    </location>
</feature>